<evidence type="ECO:0000313" key="3">
    <source>
        <dbReference type="EMBL" id="RKW71715.1"/>
    </source>
</evidence>
<name>A0A496PMF1_9MICC</name>
<protein>
    <submittedName>
        <fullName evidence="3">DUF3093 domain-containing protein</fullName>
    </submittedName>
</protein>
<comment type="caution">
    <text evidence="3">The sequence shown here is derived from an EMBL/GenBank/DDBJ whole genome shotgun (WGS) entry which is preliminary data.</text>
</comment>
<accession>A0A496PMF1</accession>
<feature type="compositionally biased region" description="Basic and acidic residues" evidence="1">
    <location>
        <begin position="175"/>
        <end position="196"/>
    </location>
</feature>
<reference evidence="3 4" key="1">
    <citation type="submission" date="2018-07" db="EMBL/GenBank/DDBJ databases">
        <title>Arthrobacter sp. nov., isolated from raw cow's milk with high bacterial count.</title>
        <authorList>
            <person name="Hahne J."/>
            <person name="Isele D."/>
            <person name="Lipski A."/>
        </authorList>
    </citation>
    <scope>NUCLEOTIDE SEQUENCE [LARGE SCALE GENOMIC DNA]</scope>
    <source>
        <strain evidence="3 4">JZ R-183</strain>
    </source>
</reference>
<organism evidence="3 4">
    <name type="scientific">Galactobacter caseinivorans</name>
    <dbReference type="NCBI Taxonomy" id="2676123"/>
    <lineage>
        <taxon>Bacteria</taxon>
        <taxon>Bacillati</taxon>
        <taxon>Actinomycetota</taxon>
        <taxon>Actinomycetes</taxon>
        <taxon>Micrococcales</taxon>
        <taxon>Micrococcaceae</taxon>
        <taxon>Galactobacter</taxon>
    </lineage>
</organism>
<gene>
    <name evidence="3" type="ORF">DWQ67_02470</name>
</gene>
<dbReference type="EMBL" id="QQXL01000001">
    <property type="protein sequence ID" value="RKW71715.1"/>
    <property type="molecule type" value="Genomic_DNA"/>
</dbReference>
<dbReference type="Pfam" id="PF11292">
    <property type="entry name" value="DUF3093"/>
    <property type="match status" value="1"/>
</dbReference>
<feature type="region of interest" description="Disordered" evidence="1">
    <location>
        <begin position="160"/>
        <end position="196"/>
    </location>
</feature>
<feature type="transmembrane region" description="Helical" evidence="2">
    <location>
        <begin position="23"/>
        <end position="40"/>
    </location>
</feature>
<feature type="transmembrane region" description="Helical" evidence="2">
    <location>
        <begin position="47"/>
        <end position="67"/>
    </location>
</feature>
<proteinExistence type="predicted"/>
<evidence type="ECO:0000256" key="1">
    <source>
        <dbReference type="SAM" id="MobiDB-lite"/>
    </source>
</evidence>
<evidence type="ECO:0000256" key="2">
    <source>
        <dbReference type="SAM" id="Phobius"/>
    </source>
</evidence>
<sequence length="196" mass="21391">MEAMSTPSASTPTSYTEKLRAPWWLWLVVAGISIAIGLALSPTNPVLCGILIAVAFIIAVVLLTVSAPTIAVNEQTLSVGRASIERQFLGEVTGHRGESARYERGRGLHGLAFMCFRGWVDPVVKVIITDPRDETPYWLFSTRRPEELIAALGGHMVHSDPDNAGVITEASEPSSLERERLQRIEDAKREETGPQA</sequence>
<dbReference type="InterPro" id="IPR021443">
    <property type="entry name" value="DUF3093"/>
</dbReference>
<dbReference type="Proteomes" id="UP000273119">
    <property type="component" value="Unassembled WGS sequence"/>
</dbReference>
<evidence type="ECO:0000313" key="4">
    <source>
        <dbReference type="Proteomes" id="UP000273119"/>
    </source>
</evidence>
<dbReference type="AlphaFoldDB" id="A0A496PMF1"/>
<keyword evidence="2" id="KW-0472">Membrane</keyword>
<keyword evidence="4" id="KW-1185">Reference proteome</keyword>
<keyword evidence="2" id="KW-0812">Transmembrane</keyword>
<keyword evidence="2" id="KW-1133">Transmembrane helix</keyword>